<name>A0A4R1RBZ8_HYDET</name>
<keyword evidence="3" id="KW-1185">Reference proteome</keyword>
<protein>
    <recommendedName>
        <fullName evidence="1">DUF5348 domain-containing protein</fullName>
    </recommendedName>
</protein>
<dbReference type="EMBL" id="SLUN01000021">
    <property type="protein sequence ID" value="TCL63341.1"/>
    <property type="molecule type" value="Genomic_DNA"/>
</dbReference>
<dbReference type="RefSeq" id="WP_132015384.1">
    <property type="nucleotide sequence ID" value="NZ_SLUN01000021.1"/>
</dbReference>
<accession>A0A4R1RBZ8</accession>
<evidence type="ECO:0000313" key="3">
    <source>
        <dbReference type="Proteomes" id="UP000295008"/>
    </source>
</evidence>
<evidence type="ECO:0000259" key="1">
    <source>
        <dbReference type="Pfam" id="PF17295"/>
    </source>
</evidence>
<dbReference type="InterPro" id="IPR035255">
    <property type="entry name" value="DUF5348"/>
</dbReference>
<sequence>MLKIEGFLEMQPNGKYLVGGEHELTSGESIRIKMSDDQWLPMRMEHDGETYYLTNGEVSFYPKRMFVRYESSRS</sequence>
<reference evidence="2 3" key="1">
    <citation type="submission" date="2019-03" db="EMBL/GenBank/DDBJ databases">
        <title>Genomic Encyclopedia of Type Strains, Phase IV (KMG-IV): sequencing the most valuable type-strain genomes for metagenomic binning, comparative biology and taxonomic classification.</title>
        <authorList>
            <person name="Goeker M."/>
        </authorList>
    </citation>
    <scope>NUCLEOTIDE SEQUENCE [LARGE SCALE GENOMIC DNA]</scope>
    <source>
        <strain evidence="2 3">LX-B</strain>
    </source>
</reference>
<evidence type="ECO:0000313" key="2">
    <source>
        <dbReference type="EMBL" id="TCL63341.1"/>
    </source>
</evidence>
<gene>
    <name evidence="2" type="ORF">EDC14_102159</name>
</gene>
<dbReference type="Pfam" id="PF17295">
    <property type="entry name" value="DUF5348"/>
    <property type="match status" value="1"/>
</dbReference>
<comment type="caution">
    <text evidence="2">The sequence shown here is derived from an EMBL/GenBank/DDBJ whole genome shotgun (WGS) entry which is preliminary data.</text>
</comment>
<dbReference type="Proteomes" id="UP000295008">
    <property type="component" value="Unassembled WGS sequence"/>
</dbReference>
<dbReference type="OrthoDB" id="9554183at2"/>
<organism evidence="2 3">
    <name type="scientific">Hydrogenispora ethanolica</name>
    <dbReference type="NCBI Taxonomy" id="1082276"/>
    <lineage>
        <taxon>Bacteria</taxon>
        <taxon>Bacillati</taxon>
        <taxon>Bacillota</taxon>
        <taxon>Hydrogenispora</taxon>
    </lineage>
</organism>
<dbReference type="AlphaFoldDB" id="A0A4R1RBZ8"/>
<feature type="domain" description="DUF5348" evidence="1">
    <location>
        <begin position="13"/>
        <end position="60"/>
    </location>
</feature>
<dbReference type="Gene3D" id="2.40.10.390">
    <property type="match status" value="1"/>
</dbReference>
<proteinExistence type="predicted"/>